<dbReference type="InterPro" id="IPR027417">
    <property type="entry name" value="P-loop_NTPase"/>
</dbReference>
<dbReference type="EC" id="2.7.1.130" evidence="3 13"/>
<evidence type="ECO:0000256" key="10">
    <source>
        <dbReference type="ARBA" id="ARBA00022840"/>
    </source>
</evidence>
<comment type="similarity">
    <text evidence="13">Belongs to the LpxK family.</text>
</comment>
<evidence type="ECO:0000256" key="6">
    <source>
        <dbReference type="ARBA" id="ARBA00022556"/>
    </source>
</evidence>
<dbReference type="GO" id="GO:0009029">
    <property type="term" value="F:lipid-A 4'-kinase activity"/>
    <property type="evidence" value="ECO:0007669"/>
    <property type="project" value="UniProtKB-EC"/>
</dbReference>
<evidence type="ECO:0000256" key="9">
    <source>
        <dbReference type="ARBA" id="ARBA00022777"/>
    </source>
</evidence>
<dbReference type="Pfam" id="PF02606">
    <property type="entry name" value="LpxK"/>
    <property type="match status" value="1"/>
</dbReference>
<evidence type="ECO:0000256" key="5">
    <source>
        <dbReference type="ARBA" id="ARBA00022516"/>
    </source>
</evidence>
<keyword evidence="7 13" id="KW-0808">Transferase</keyword>
<evidence type="ECO:0000256" key="2">
    <source>
        <dbReference type="ARBA" id="ARBA00004870"/>
    </source>
</evidence>
<evidence type="ECO:0000256" key="1">
    <source>
        <dbReference type="ARBA" id="ARBA00002274"/>
    </source>
</evidence>
<comment type="catalytic activity">
    <reaction evidence="13">
        <text>a lipid A disaccharide + ATP = a lipid IVA + ADP + H(+)</text>
        <dbReference type="Rhea" id="RHEA:67840"/>
        <dbReference type="ChEBI" id="CHEBI:15378"/>
        <dbReference type="ChEBI" id="CHEBI:30616"/>
        <dbReference type="ChEBI" id="CHEBI:176343"/>
        <dbReference type="ChEBI" id="CHEBI:176425"/>
        <dbReference type="ChEBI" id="CHEBI:456216"/>
        <dbReference type="EC" id="2.7.1.130"/>
    </reaction>
</comment>
<comment type="caution">
    <text evidence="14">The sequence shown here is derived from an EMBL/GenBank/DDBJ whole genome shotgun (WGS) entry which is preliminary data.</text>
</comment>
<evidence type="ECO:0000256" key="13">
    <source>
        <dbReference type="HAMAP-Rule" id="MF_00409"/>
    </source>
</evidence>
<accession>A0ABW5S986</accession>
<keyword evidence="15" id="KW-1185">Reference proteome</keyword>
<proteinExistence type="inferred from homology"/>
<keyword evidence="8 13" id="KW-0547">Nucleotide-binding</keyword>
<evidence type="ECO:0000313" key="14">
    <source>
        <dbReference type="EMBL" id="MFD2696381.1"/>
    </source>
</evidence>
<evidence type="ECO:0000256" key="8">
    <source>
        <dbReference type="ARBA" id="ARBA00022741"/>
    </source>
</evidence>
<dbReference type="InterPro" id="IPR003758">
    <property type="entry name" value="LpxK"/>
</dbReference>
<dbReference type="RefSeq" id="WP_379042372.1">
    <property type="nucleotide sequence ID" value="NZ_JBHULZ010000002.1"/>
</dbReference>
<evidence type="ECO:0000256" key="7">
    <source>
        <dbReference type="ARBA" id="ARBA00022679"/>
    </source>
</evidence>
<evidence type="ECO:0000256" key="11">
    <source>
        <dbReference type="ARBA" id="ARBA00023098"/>
    </source>
</evidence>
<keyword evidence="6 13" id="KW-0441">Lipid A biosynthesis</keyword>
<protein>
    <recommendedName>
        <fullName evidence="4 13">Tetraacyldisaccharide 4'-kinase</fullName>
        <ecNumber evidence="3 13">2.7.1.130</ecNumber>
    </recommendedName>
    <alternativeName>
        <fullName evidence="12 13">Lipid A 4'-kinase</fullName>
    </alternativeName>
</protein>
<evidence type="ECO:0000256" key="4">
    <source>
        <dbReference type="ARBA" id="ARBA00016436"/>
    </source>
</evidence>
<evidence type="ECO:0000313" key="15">
    <source>
        <dbReference type="Proteomes" id="UP001597357"/>
    </source>
</evidence>
<comment type="caution">
    <text evidence="13">Lacks conserved residue(s) required for the propagation of feature annotation.</text>
</comment>
<dbReference type="EMBL" id="JBHULZ010000002">
    <property type="protein sequence ID" value="MFD2696381.1"/>
    <property type="molecule type" value="Genomic_DNA"/>
</dbReference>
<dbReference type="NCBIfam" id="TIGR00682">
    <property type="entry name" value="lpxK"/>
    <property type="match status" value="1"/>
</dbReference>
<comment type="pathway">
    <text evidence="2 13">Glycolipid biosynthesis; lipid IV(A) biosynthesis; lipid IV(A) from (3R)-3-hydroxytetradecanoyl-[acyl-carrier-protein] and UDP-N-acetyl-alpha-D-glucosamine: step 6/6.</text>
</comment>
<keyword evidence="10 13" id="KW-0067">ATP-binding</keyword>
<name>A0ABW5S986_9FLAO</name>
<dbReference type="PANTHER" id="PTHR42724">
    <property type="entry name" value="TETRAACYLDISACCHARIDE 4'-KINASE"/>
    <property type="match status" value="1"/>
</dbReference>
<comment type="function">
    <text evidence="1 13">Transfers the gamma-phosphate of ATP to the 4'-position of a tetraacyldisaccharide 1-phosphate intermediate (termed DS-1-P) to form tetraacyldisaccharide 1,4'-bis-phosphate (lipid IVA).</text>
</comment>
<keyword evidence="11 13" id="KW-0443">Lipid metabolism</keyword>
<dbReference type="SUPFAM" id="SSF52540">
    <property type="entry name" value="P-loop containing nucleoside triphosphate hydrolases"/>
    <property type="match status" value="1"/>
</dbReference>
<sequence length="343" mass="39486">MRQLRKILYPFSLLYGGILRLRNYLYNQQILESRVYDFPVICVGNLSMGGTGKSPMIEYLVRLLATHYRLGTLSRGYKRKTKGFVEVSTAHTALEVGDEPLQFKRKFESLLVAVCEDRRKGIEQMRKRQKTPEVILLDDAFQHRRVQPNLSILLSAYNDLYTQDCVLPAGNLREPKVGARRAQLIVVTKCPVDLSKAERQNIIRAIQPNPDQLVFFSSITYADQVTNGKQHIPLQVLQDTFTLVTGIAKPKPLVEFLKAKGFSVNHKQYQDHHNFSRQEIETLEAEPFIITTEKDFVRLRDYISPEKLFYLPIKMEFIADAASFDQRIKKHVQAYACDRSSTS</sequence>
<reference evidence="15" key="1">
    <citation type="journal article" date="2019" name="Int. J. Syst. Evol. Microbiol.">
        <title>The Global Catalogue of Microorganisms (GCM) 10K type strain sequencing project: providing services to taxonomists for standard genome sequencing and annotation.</title>
        <authorList>
            <consortium name="The Broad Institute Genomics Platform"/>
            <consortium name="The Broad Institute Genome Sequencing Center for Infectious Disease"/>
            <person name="Wu L."/>
            <person name="Ma J."/>
        </authorList>
    </citation>
    <scope>NUCLEOTIDE SEQUENCE [LARGE SCALE GENOMIC DNA]</scope>
    <source>
        <strain evidence="15">KCTC 42255</strain>
    </source>
</reference>
<dbReference type="PANTHER" id="PTHR42724:SF1">
    <property type="entry name" value="TETRAACYLDISACCHARIDE 4'-KINASE, MITOCHONDRIAL-RELATED"/>
    <property type="match status" value="1"/>
</dbReference>
<gene>
    <name evidence="13 14" type="primary">lpxK</name>
    <name evidence="14" type="ORF">ACFSQ0_00075</name>
</gene>
<evidence type="ECO:0000256" key="3">
    <source>
        <dbReference type="ARBA" id="ARBA00012071"/>
    </source>
</evidence>
<keyword evidence="5 13" id="KW-0444">Lipid biosynthesis</keyword>
<dbReference type="HAMAP" id="MF_00409">
    <property type="entry name" value="LpxK"/>
    <property type="match status" value="1"/>
</dbReference>
<evidence type="ECO:0000256" key="12">
    <source>
        <dbReference type="ARBA" id="ARBA00029757"/>
    </source>
</evidence>
<organism evidence="14 15">
    <name type="scientific">Mesonia sediminis</name>
    <dbReference type="NCBI Taxonomy" id="1703946"/>
    <lineage>
        <taxon>Bacteria</taxon>
        <taxon>Pseudomonadati</taxon>
        <taxon>Bacteroidota</taxon>
        <taxon>Flavobacteriia</taxon>
        <taxon>Flavobacteriales</taxon>
        <taxon>Flavobacteriaceae</taxon>
        <taxon>Mesonia</taxon>
    </lineage>
</organism>
<dbReference type="Proteomes" id="UP001597357">
    <property type="component" value="Unassembled WGS sequence"/>
</dbReference>
<keyword evidence="9 13" id="KW-0418">Kinase</keyword>